<dbReference type="Gene3D" id="3.10.100.10">
    <property type="entry name" value="Mannose-Binding Protein A, subunit A"/>
    <property type="match status" value="1"/>
</dbReference>
<feature type="signal peptide" evidence="1">
    <location>
        <begin position="1"/>
        <end position="21"/>
    </location>
</feature>
<accession>A0A443RWW5</accession>
<keyword evidence="3" id="KW-1185">Reference proteome</keyword>
<feature type="chain" id="PRO_5019479129" description="C-type lectin domain-containing protein" evidence="1">
    <location>
        <begin position="22"/>
        <end position="174"/>
    </location>
</feature>
<reference evidence="2 3" key="1">
    <citation type="journal article" date="2018" name="Gigascience">
        <title>Genomes of trombidid mites reveal novel predicted allergens and laterally-transferred genes associated with secondary metabolism.</title>
        <authorList>
            <person name="Dong X."/>
            <person name="Chaisiri K."/>
            <person name="Xia D."/>
            <person name="Armstrong S.D."/>
            <person name="Fang Y."/>
            <person name="Donnelly M.J."/>
            <person name="Kadowaki T."/>
            <person name="McGarry J.W."/>
            <person name="Darby A.C."/>
            <person name="Makepeace B.L."/>
        </authorList>
    </citation>
    <scope>NUCLEOTIDE SEQUENCE [LARGE SCALE GENOMIC DNA]</scope>
    <source>
        <strain evidence="2">UoL-UT</strain>
    </source>
</reference>
<keyword evidence="1" id="KW-0732">Signal</keyword>
<dbReference type="InterPro" id="IPR016187">
    <property type="entry name" value="CTDL_fold"/>
</dbReference>
<comment type="caution">
    <text evidence="2">The sequence shown here is derived from an EMBL/GenBank/DDBJ whole genome shotgun (WGS) entry which is preliminary data.</text>
</comment>
<dbReference type="OrthoDB" id="7357196at2759"/>
<dbReference type="AlphaFoldDB" id="A0A443RWW5"/>
<sequence length="174" mass="20448">MTRRIYIIGFVIFANVLLCKAYNNDVMVVRFYDGCIYSDGYYRNYAQMKSFCESIDGSLVTIHSFLENLHFVNTFPAYATFLGLKRYASTWYWVDGYWEDHNCNSYLPTACKLDSCGAYFDKMERKEEDRIKDFINSAEQKIYQRHSEAVNNLRIELKSLLLEKLNATTPKPIK</sequence>
<dbReference type="EMBL" id="NCKV01022215">
    <property type="protein sequence ID" value="RWS19852.1"/>
    <property type="molecule type" value="Genomic_DNA"/>
</dbReference>
<gene>
    <name evidence="2" type="ORF">B4U80_14360</name>
</gene>
<evidence type="ECO:0000313" key="2">
    <source>
        <dbReference type="EMBL" id="RWS19852.1"/>
    </source>
</evidence>
<dbReference type="STRING" id="299467.A0A443RWW5"/>
<dbReference type="CDD" id="cd00037">
    <property type="entry name" value="CLECT"/>
    <property type="match status" value="1"/>
</dbReference>
<evidence type="ECO:0000256" key="1">
    <source>
        <dbReference type="SAM" id="SignalP"/>
    </source>
</evidence>
<dbReference type="Proteomes" id="UP000288716">
    <property type="component" value="Unassembled WGS sequence"/>
</dbReference>
<evidence type="ECO:0000313" key="3">
    <source>
        <dbReference type="Proteomes" id="UP000288716"/>
    </source>
</evidence>
<proteinExistence type="predicted"/>
<dbReference type="SUPFAM" id="SSF56436">
    <property type="entry name" value="C-type lectin-like"/>
    <property type="match status" value="1"/>
</dbReference>
<dbReference type="VEuPathDB" id="VectorBase:LDEU012188"/>
<dbReference type="InterPro" id="IPR016186">
    <property type="entry name" value="C-type_lectin-like/link_sf"/>
</dbReference>
<evidence type="ECO:0008006" key="4">
    <source>
        <dbReference type="Google" id="ProtNLM"/>
    </source>
</evidence>
<protein>
    <recommendedName>
        <fullName evidence="4">C-type lectin domain-containing protein</fullName>
    </recommendedName>
</protein>
<name>A0A443RWW5_9ACAR</name>
<organism evidence="2 3">
    <name type="scientific">Leptotrombidium deliense</name>
    <dbReference type="NCBI Taxonomy" id="299467"/>
    <lineage>
        <taxon>Eukaryota</taxon>
        <taxon>Metazoa</taxon>
        <taxon>Ecdysozoa</taxon>
        <taxon>Arthropoda</taxon>
        <taxon>Chelicerata</taxon>
        <taxon>Arachnida</taxon>
        <taxon>Acari</taxon>
        <taxon>Acariformes</taxon>
        <taxon>Trombidiformes</taxon>
        <taxon>Prostigmata</taxon>
        <taxon>Anystina</taxon>
        <taxon>Parasitengona</taxon>
        <taxon>Trombiculoidea</taxon>
        <taxon>Trombiculidae</taxon>
        <taxon>Leptotrombidium</taxon>
    </lineage>
</organism>